<evidence type="ECO:0000313" key="1">
    <source>
        <dbReference type="EMBL" id="CDX35308.1"/>
    </source>
</evidence>
<name>A0A090GKE9_MESPL</name>
<dbReference type="AlphaFoldDB" id="A0A090GKE9"/>
<sequence length="98" mass="10765">MPVEDPNRCRVAAGNSWMHQDFTKQFIQIDAAVIGLDAGNTPIAYSFGARLVSACPPILAEFVEQQMQIVDYQIAFGYMSVSQCRSASATRLDSSRFG</sequence>
<dbReference type="EMBL" id="CCNB01000012">
    <property type="protein sequence ID" value="CDX35308.1"/>
    <property type="molecule type" value="Genomic_DNA"/>
</dbReference>
<accession>A0A090GKE9</accession>
<organism evidence="1 2">
    <name type="scientific">Mesorhizobium plurifarium</name>
    <dbReference type="NCBI Taxonomy" id="69974"/>
    <lineage>
        <taxon>Bacteria</taxon>
        <taxon>Pseudomonadati</taxon>
        <taxon>Pseudomonadota</taxon>
        <taxon>Alphaproteobacteria</taxon>
        <taxon>Hyphomicrobiales</taxon>
        <taxon>Phyllobacteriaceae</taxon>
        <taxon>Mesorhizobium</taxon>
    </lineage>
</organism>
<protein>
    <submittedName>
        <fullName evidence="1">Uncharacterized protein</fullName>
    </submittedName>
</protein>
<reference evidence="1 2" key="1">
    <citation type="submission" date="2014-08" db="EMBL/GenBank/DDBJ databases">
        <authorList>
            <person name="Moulin Lionel"/>
        </authorList>
    </citation>
    <scope>NUCLEOTIDE SEQUENCE [LARGE SCALE GENOMIC DNA]</scope>
</reference>
<evidence type="ECO:0000313" key="2">
    <source>
        <dbReference type="Proteomes" id="UP000046373"/>
    </source>
</evidence>
<proteinExistence type="predicted"/>
<gene>
    <name evidence="1" type="ORF">MPLDJ20_20133</name>
</gene>
<dbReference type="Proteomes" id="UP000046373">
    <property type="component" value="Unassembled WGS sequence"/>
</dbReference>